<dbReference type="InterPro" id="IPR004113">
    <property type="entry name" value="FAD-bd_oxidored_4_C"/>
</dbReference>
<organism evidence="9 10">
    <name type="scientific">Plastorhodobacter daqingensis</name>
    <dbReference type="NCBI Taxonomy" id="1387281"/>
    <lineage>
        <taxon>Bacteria</taxon>
        <taxon>Pseudomonadati</taxon>
        <taxon>Pseudomonadota</taxon>
        <taxon>Alphaproteobacteria</taxon>
        <taxon>Rhodobacterales</taxon>
        <taxon>Paracoccaceae</taxon>
        <taxon>Plastorhodobacter</taxon>
    </lineage>
</organism>
<dbReference type="Gene3D" id="1.10.45.10">
    <property type="entry name" value="Vanillyl-alcohol Oxidase, Chain A, domain 4"/>
    <property type="match status" value="1"/>
</dbReference>
<dbReference type="InterPro" id="IPR016166">
    <property type="entry name" value="FAD-bd_PCMH"/>
</dbReference>
<dbReference type="EC" id="1.1.2.4" evidence="7"/>
<dbReference type="InterPro" id="IPR016164">
    <property type="entry name" value="FAD-linked_Oxase-like_C"/>
</dbReference>
<feature type="domain" description="FAD-binding PCMH-type" evidence="8">
    <location>
        <begin position="36"/>
        <end position="213"/>
    </location>
</feature>
<evidence type="ECO:0000256" key="7">
    <source>
        <dbReference type="ARBA" id="ARBA00038897"/>
    </source>
</evidence>
<dbReference type="RefSeq" id="WP_377400490.1">
    <property type="nucleotide sequence ID" value="NZ_JBHTFQ010000002.1"/>
</dbReference>
<dbReference type="PROSITE" id="PS51387">
    <property type="entry name" value="FAD_PCMH"/>
    <property type="match status" value="1"/>
</dbReference>
<dbReference type="PANTHER" id="PTHR11748:SF111">
    <property type="entry name" value="D-LACTATE DEHYDROGENASE, MITOCHONDRIAL-RELATED"/>
    <property type="match status" value="1"/>
</dbReference>
<comment type="similarity">
    <text evidence="2">Belongs to the FAD-binding oxidoreductase/transferase type 4 family.</text>
</comment>
<evidence type="ECO:0000256" key="3">
    <source>
        <dbReference type="ARBA" id="ARBA00022630"/>
    </source>
</evidence>
<accession>A0ABW2UGA2</accession>
<keyword evidence="3" id="KW-0285">Flavoprotein</keyword>
<keyword evidence="10" id="KW-1185">Reference proteome</keyword>
<evidence type="ECO:0000256" key="5">
    <source>
        <dbReference type="ARBA" id="ARBA00022946"/>
    </source>
</evidence>
<keyword evidence="5" id="KW-0809">Transit peptide</keyword>
<dbReference type="InterPro" id="IPR016169">
    <property type="entry name" value="FAD-bd_PCMH_sub2"/>
</dbReference>
<dbReference type="InterPro" id="IPR006094">
    <property type="entry name" value="Oxid_FAD_bind_N"/>
</dbReference>
<dbReference type="Pfam" id="PF02913">
    <property type="entry name" value="FAD-oxidase_C"/>
    <property type="match status" value="1"/>
</dbReference>
<proteinExistence type="inferred from homology"/>
<dbReference type="SUPFAM" id="SSF56176">
    <property type="entry name" value="FAD-binding/transporter-associated domain-like"/>
    <property type="match status" value="1"/>
</dbReference>
<evidence type="ECO:0000259" key="8">
    <source>
        <dbReference type="PROSITE" id="PS51387"/>
    </source>
</evidence>
<reference evidence="10" key="1">
    <citation type="journal article" date="2019" name="Int. J. Syst. Evol. Microbiol.">
        <title>The Global Catalogue of Microorganisms (GCM) 10K type strain sequencing project: providing services to taxonomists for standard genome sequencing and annotation.</title>
        <authorList>
            <consortium name="The Broad Institute Genomics Platform"/>
            <consortium name="The Broad Institute Genome Sequencing Center for Infectious Disease"/>
            <person name="Wu L."/>
            <person name="Ma J."/>
        </authorList>
    </citation>
    <scope>NUCLEOTIDE SEQUENCE [LARGE SCALE GENOMIC DNA]</scope>
    <source>
        <strain evidence="10">CGMCC 1.12750</strain>
    </source>
</reference>
<sequence length="457" mass="48799">MTAASVIEALRPRFGDRIATSHAIRDQHSRDMSRLPPCLPDAVVWPETEAEVQDILRQCHAAGVPVIPYGAGSSMEGHTIPVRNGITVNTSRMNRIREIAAEDLLAVVEPGVTRLQLNTDLRATGLTFPIDPGADASLGGMASTRGSGTMAVRYGTMRENVLALRVVLPDGRVIRTGSRARKSSTGYDLTHLIVGSEGTLGIITELTVRLHPVPEAVSAAICAFPSVRAAVEAVIETVQSGIPVARVEFLDQVAIANVNSHSGLTLPVAPTLLFEFHGSPAWVDEQARTVQDITESHQASAFRWSSEADERRVLWQARHDLYWATRAMRPGAAIYTGDICVPISRLADAIESARDDIDASSLPGQIIGHVGDGNFHTAYLFDPDNPEEVAEAERLAHRLAERALAAGGTVSGEHGIGAGKLGLMREEHGDAVDVMKAVKAALDPRGIMNPGKMGDAG</sequence>
<dbReference type="Pfam" id="PF01565">
    <property type="entry name" value="FAD_binding_4"/>
    <property type="match status" value="1"/>
</dbReference>
<comment type="cofactor">
    <cofactor evidence="1">
        <name>FAD</name>
        <dbReference type="ChEBI" id="CHEBI:57692"/>
    </cofactor>
</comment>
<evidence type="ECO:0000313" key="10">
    <source>
        <dbReference type="Proteomes" id="UP001596516"/>
    </source>
</evidence>
<keyword evidence="4" id="KW-0274">FAD</keyword>
<name>A0ABW2UGA2_9RHOB</name>
<evidence type="ECO:0000256" key="4">
    <source>
        <dbReference type="ARBA" id="ARBA00022827"/>
    </source>
</evidence>
<gene>
    <name evidence="9" type="ORF">ACFQXB_05790</name>
</gene>
<protein>
    <recommendedName>
        <fullName evidence="7">D-lactate dehydrogenase (cytochrome)</fullName>
        <ecNumber evidence="7">1.1.2.4</ecNumber>
    </recommendedName>
</protein>
<dbReference type="InterPro" id="IPR016171">
    <property type="entry name" value="Vanillyl_alc_oxidase_C-sub2"/>
</dbReference>
<dbReference type="PANTHER" id="PTHR11748">
    <property type="entry name" value="D-LACTATE DEHYDROGENASE"/>
    <property type="match status" value="1"/>
</dbReference>
<evidence type="ECO:0000313" key="9">
    <source>
        <dbReference type="EMBL" id="MFC7703701.1"/>
    </source>
</evidence>
<comment type="caution">
    <text evidence="9">The sequence shown here is derived from an EMBL/GenBank/DDBJ whole genome shotgun (WGS) entry which is preliminary data.</text>
</comment>
<evidence type="ECO:0000256" key="2">
    <source>
        <dbReference type="ARBA" id="ARBA00008000"/>
    </source>
</evidence>
<dbReference type="Proteomes" id="UP001596516">
    <property type="component" value="Unassembled WGS sequence"/>
</dbReference>
<dbReference type="Gene3D" id="3.30.70.2740">
    <property type="match status" value="1"/>
</dbReference>
<dbReference type="EMBL" id="JBHTFQ010000002">
    <property type="protein sequence ID" value="MFC7703701.1"/>
    <property type="molecule type" value="Genomic_DNA"/>
</dbReference>
<dbReference type="InterPro" id="IPR036318">
    <property type="entry name" value="FAD-bd_PCMH-like_sf"/>
</dbReference>
<keyword evidence="6" id="KW-0560">Oxidoreductase</keyword>
<dbReference type="Gene3D" id="3.30.465.10">
    <property type="match status" value="1"/>
</dbReference>
<dbReference type="SUPFAM" id="SSF55103">
    <property type="entry name" value="FAD-linked oxidases, C-terminal domain"/>
    <property type="match status" value="1"/>
</dbReference>
<evidence type="ECO:0000256" key="6">
    <source>
        <dbReference type="ARBA" id="ARBA00023002"/>
    </source>
</evidence>
<evidence type="ECO:0000256" key="1">
    <source>
        <dbReference type="ARBA" id="ARBA00001974"/>
    </source>
</evidence>